<dbReference type="InterPro" id="IPR051806">
    <property type="entry name" value="HAD-like_SPP"/>
</dbReference>
<dbReference type="PANTHER" id="PTHR43481">
    <property type="entry name" value="FRUCTOSE-1-PHOSPHATE PHOSPHATASE"/>
    <property type="match status" value="1"/>
</dbReference>
<dbReference type="InterPro" id="IPR023214">
    <property type="entry name" value="HAD_sf"/>
</dbReference>
<dbReference type="Gene3D" id="3.40.50.1000">
    <property type="entry name" value="HAD superfamily/HAD-like"/>
    <property type="match status" value="1"/>
</dbReference>
<dbReference type="Gene3D" id="1.10.150.240">
    <property type="entry name" value="Putative phosphatase, domain 2"/>
    <property type="match status" value="1"/>
</dbReference>
<dbReference type="InterPro" id="IPR036412">
    <property type="entry name" value="HAD-like_sf"/>
</dbReference>
<dbReference type="Pfam" id="PF00702">
    <property type="entry name" value="Hydrolase"/>
    <property type="match status" value="1"/>
</dbReference>
<sequence>MVTLRCAAVLFDVDGTLVDSTPLIERAARAWALEYGIDADEFLADAHGRPTSDRVAEFLPPDQVRAATARLDALEATGTEGITALPGALDLLTSMNGLPWAMVTSMDRAQFTVRTDVAGVPIPPVVVTAEDVPRGKPDPYGYRLAAEKLGVDPSTCVVIEDAPAGIKAGRAAGATVIAVTTSHAPSALTEAHHIIPNLTHAKATPEALHLTDL</sequence>
<dbReference type="NCBIfam" id="TIGR01509">
    <property type="entry name" value="HAD-SF-IA-v3"/>
    <property type="match status" value="1"/>
</dbReference>
<dbReference type="NCBIfam" id="TIGR01549">
    <property type="entry name" value="HAD-SF-IA-v1"/>
    <property type="match status" value="1"/>
</dbReference>
<dbReference type="SFLD" id="SFLDS00003">
    <property type="entry name" value="Haloacid_Dehalogenase"/>
    <property type="match status" value="1"/>
</dbReference>
<protein>
    <submittedName>
        <fullName evidence="1">HAD-IA family hydrolase</fullName>
    </submittedName>
</protein>
<dbReference type="SUPFAM" id="SSF56784">
    <property type="entry name" value="HAD-like"/>
    <property type="match status" value="1"/>
</dbReference>
<proteinExistence type="predicted"/>
<reference evidence="2" key="1">
    <citation type="journal article" date="2019" name="Int. J. Syst. Evol. Microbiol.">
        <title>The Global Catalogue of Microorganisms (GCM) 10K type strain sequencing project: providing services to taxonomists for standard genome sequencing and annotation.</title>
        <authorList>
            <consortium name="The Broad Institute Genomics Platform"/>
            <consortium name="The Broad Institute Genome Sequencing Center for Infectious Disease"/>
            <person name="Wu L."/>
            <person name="Ma J."/>
        </authorList>
    </citation>
    <scope>NUCLEOTIDE SEQUENCE [LARGE SCALE GENOMIC DNA]</scope>
    <source>
        <strain evidence="2">JCM 9371</strain>
    </source>
</reference>
<dbReference type="PANTHER" id="PTHR43481:SF4">
    <property type="entry name" value="GLYCEROL-1-PHOSPHATE PHOSPHOHYDROLASE 1-RELATED"/>
    <property type="match status" value="1"/>
</dbReference>
<dbReference type="InterPro" id="IPR023198">
    <property type="entry name" value="PGP-like_dom2"/>
</dbReference>
<name>A0ABW2XKB0_9ACTN</name>
<dbReference type="SFLD" id="SFLDG01135">
    <property type="entry name" value="C1.5.6:_HAD__Beta-PGM__Phospha"/>
    <property type="match status" value="1"/>
</dbReference>
<dbReference type="EMBL" id="JBHTGP010000011">
    <property type="protein sequence ID" value="MFD0686961.1"/>
    <property type="molecule type" value="Genomic_DNA"/>
</dbReference>
<evidence type="ECO:0000313" key="1">
    <source>
        <dbReference type="EMBL" id="MFD0686961.1"/>
    </source>
</evidence>
<gene>
    <name evidence="1" type="ORF">ACFQZM_20850</name>
</gene>
<accession>A0ABW2XKB0</accession>
<dbReference type="GO" id="GO:0016787">
    <property type="term" value="F:hydrolase activity"/>
    <property type="evidence" value="ECO:0007669"/>
    <property type="project" value="UniProtKB-KW"/>
</dbReference>
<comment type="caution">
    <text evidence="1">The sequence shown here is derived from an EMBL/GenBank/DDBJ whole genome shotgun (WGS) entry which is preliminary data.</text>
</comment>
<dbReference type="RefSeq" id="WP_278045379.1">
    <property type="nucleotide sequence ID" value="NZ_CAACUY010000072.1"/>
</dbReference>
<dbReference type="Proteomes" id="UP001597063">
    <property type="component" value="Unassembled WGS sequence"/>
</dbReference>
<evidence type="ECO:0000313" key="2">
    <source>
        <dbReference type="Proteomes" id="UP001597063"/>
    </source>
</evidence>
<keyword evidence="1" id="KW-0378">Hydrolase</keyword>
<dbReference type="SFLD" id="SFLDG01129">
    <property type="entry name" value="C1.5:_HAD__Beta-PGM__Phosphata"/>
    <property type="match status" value="1"/>
</dbReference>
<dbReference type="InterPro" id="IPR006439">
    <property type="entry name" value="HAD-SF_hydro_IA"/>
</dbReference>
<keyword evidence="2" id="KW-1185">Reference proteome</keyword>
<organism evidence="1 2">
    <name type="scientific">Actinomadura fibrosa</name>
    <dbReference type="NCBI Taxonomy" id="111802"/>
    <lineage>
        <taxon>Bacteria</taxon>
        <taxon>Bacillati</taxon>
        <taxon>Actinomycetota</taxon>
        <taxon>Actinomycetes</taxon>
        <taxon>Streptosporangiales</taxon>
        <taxon>Thermomonosporaceae</taxon>
        <taxon>Actinomadura</taxon>
    </lineage>
</organism>